<dbReference type="OrthoDB" id="634996at2"/>
<dbReference type="GO" id="GO:0017004">
    <property type="term" value="P:cytochrome complex assembly"/>
    <property type="evidence" value="ECO:0007669"/>
    <property type="project" value="UniProtKB-KW"/>
</dbReference>
<proteinExistence type="predicted"/>
<dbReference type="STRING" id="151894.SAMN04488524_3518"/>
<protein>
    <submittedName>
        <fullName evidence="6">Peroxiredoxin</fullName>
    </submittedName>
</protein>
<evidence type="ECO:0000256" key="4">
    <source>
        <dbReference type="ARBA" id="ARBA00023284"/>
    </source>
</evidence>
<evidence type="ECO:0000256" key="2">
    <source>
        <dbReference type="ARBA" id="ARBA00022748"/>
    </source>
</evidence>
<name>A0A1W2DB05_9SPHI</name>
<reference evidence="7" key="1">
    <citation type="submission" date="2017-04" db="EMBL/GenBank/DDBJ databases">
        <authorList>
            <person name="Varghese N."/>
            <person name="Submissions S."/>
        </authorList>
    </citation>
    <scope>NUCLEOTIDE SEQUENCE [LARGE SCALE GENOMIC DNA]</scope>
    <source>
        <strain evidence="7">DSM 12126</strain>
    </source>
</reference>
<feature type="domain" description="Thioredoxin" evidence="5">
    <location>
        <begin position="719"/>
        <end position="868"/>
    </location>
</feature>
<dbReference type="GO" id="GO:0030313">
    <property type="term" value="C:cell envelope"/>
    <property type="evidence" value="ECO:0007669"/>
    <property type="project" value="UniProtKB-SubCell"/>
</dbReference>
<feature type="domain" description="Thioredoxin" evidence="5">
    <location>
        <begin position="248"/>
        <end position="390"/>
    </location>
</feature>
<dbReference type="AlphaFoldDB" id="A0A1W2DB05"/>
<gene>
    <name evidence="6" type="ORF">SAMN04488524_3518</name>
</gene>
<dbReference type="InterPro" id="IPR036249">
    <property type="entry name" value="Thioredoxin-like_sf"/>
</dbReference>
<dbReference type="Gene3D" id="3.40.30.10">
    <property type="entry name" value="Glutaredoxin"/>
    <property type="match status" value="2"/>
</dbReference>
<dbReference type="PROSITE" id="PS51352">
    <property type="entry name" value="THIOREDOXIN_2"/>
    <property type="match status" value="2"/>
</dbReference>
<dbReference type="RefSeq" id="WP_084240320.1">
    <property type="nucleotide sequence ID" value="NZ_FWXT01000003.1"/>
</dbReference>
<dbReference type="InterPro" id="IPR017937">
    <property type="entry name" value="Thioredoxin_CS"/>
</dbReference>
<dbReference type="GO" id="GO:0016209">
    <property type="term" value="F:antioxidant activity"/>
    <property type="evidence" value="ECO:0007669"/>
    <property type="project" value="InterPro"/>
</dbReference>
<sequence length="873" mass="98025">MSVNLMKLVGIVLIGIGLQVQAYAASQAIPADTAIVRIKSKDTTNYPVRLMYSLNNESKFVLNAKPIKGIYEFRLPLNGYSKAVLYITSASNIIKSGKSFVPQPAPQFLIKGGTDVTVTADFNNPLDLSLKASDAEIRLYESYAVKERQTHQQIWARMKIKFAQPDQQEKQQQAEAEIASLSAGLKAFKKQFTAQHRNTFSALMVFESYYTELGNEQAFKQLKLTATAFKDSPEWKTLYAKLYAANATAKGAVIPAFEVQDINGQTFNSRKLEGKYLLIDFWGSWCQPCRASHPELKAIYEQYKPKGLEILGIAFESGTMENQLKQWKKAIAEDQINWVQVLNTTENNLVKLFGVSSYPTKILVDPKGNILLRTSGHSDELKKLLETIFGSKTSGPVSLNKSVGRDSLLNYLNQKLTENTTQSKAILKEEAGALVQSATEENLLLALKLYKAMGSADAAAAVEKGMLKKYPRGVMARDLAYDKIFGIKPEPPLAAVEKSYLNWLKTYPAAAYGVKQQERYNFALLTLVQRFSKAGNKEKTEQYLELLKDSNMKTVALYNVGKDLLDRNEVPAAAQYLGPALKLSKEAKMSADPKMRKGFAAMYYSSIVEMYSSAMLLAGQANEAIKLTADLLEEYNYTGMNCQQLVLTLAKARVGKGEKLYAFLALDRYLRENPQTPPVLEMAKDLYVMLNGSKAEFEEYLNSLLAGKQKQLTDHLKTTMIREKAPLFSLYNRKGQLVNLADYKGKVVVLDFWATWCVPCVQSFPGMQATIDQYKNNRDVEFLFINTWETKAGFEKNVDELMDQHHYTFNVLYDRQANDNKELAVKQYGVKAIPAKFVIDKEGNIRFRVSNSRTDKASILSELSAMIDIVLKQ</sequence>
<dbReference type="Proteomes" id="UP000192756">
    <property type="component" value="Unassembled WGS sequence"/>
</dbReference>
<evidence type="ECO:0000313" key="6">
    <source>
        <dbReference type="EMBL" id="SMC94198.1"/>
    </source>
</evidence>
<evidence type="ECO:0000256" key="1">
    <source>
        <dbReference type="ARBA" id="ARBA00004196"/>
    </source>
</evidence>
<accession>A0A1W2DB05</accession>
<dbReference type="PANTHER" id="PTHR42852">
    <property type="entry name" value="THIOL:DISULFIDE INTERCHANGE PROTEIN DSBE"/>
    <property type="match status" value="1"/>
</dbReference>
<dbReference type="CDD" id="cd02966">
    <property type="entry name" value="TlpA_like_family"/>
    <property type="match status" value="2"/>
</dbReference>
<comment type="subcellular location">
    <subcellularLocation>
        <location evidence="1">Cell envelope</location>
    </subcellularLocation>
</comment>
<dbReference type="InterPro" id="IPR050553">
    <property type="entry name" value="Thioredoxin_ResA/DsbE_sf"/>
</dbReference>
<keyword evidence="3" id="KW-1015">Disulfide bond</keyword>
<dbReference type="Pfam" id="PF00578">
    <property type="entry name" value="AhpC-TSA"/>
    <property type="match status" value="2"/>
</dbReference>
<dbReference type="PROSITE" id="PS00194">
    <property type="entry name" value="THIOREDOXIN_1"/>
    <property type="match status" value="1"/>
</dbReference>
<dbReference type="SUPFAM" id="SSF52833">
    <property type="entry name" value="Thioredoxin-like"/>
    <property type="match status" value="2"/>
</dbReference>
<evidence type="ECO:0000313" key="7">
    <source>
        <dbReference type="Proteomes" id="UP000192756"/>
    </source>
</evidence>
<keyword evidence="4" id="KW-0676">Redox-active center</keyword>
<dbReference type="EMBL" id="FWXT01000003">
    <property type="protein sequence ID" value="SMC94198.1"/>
    <property type="molecule type" value="Genomic_DNA"/>
</dbReference>
<dbReference type="PANTHER" id="PTHR42852:SF6">
    <property type="entry name" value="THIOL:DISULFIDE INTERCHANGE PROTEIN DSBE"/>
    <property type="match status" value="1"/>
</dbReference>
<evidence type="ECO:0000256" key="3">
    <source>
        <dbReference type="ARBA" id="ARBA00023157"/>
    </source>
</evidence>
<dbReference type="InterPro" id="IPR013766">
    <property type="entry name" value="Thioredoxin_domain"/>
</dbReference>
<dbReference type="InterPro" id="IPR000866">
    <property type="entry name" value="AhpC/TSA"/>
</dbReference>
<keyword evidence="2" id="KW-0201">Cytochrome c-type biogenesis</keyword>
<dbReference type="GO" id="GO:0016491">
    <property type="term" value="F:oxidoreductase activity"/>
    <property type="evidence" value="ECO:0007669"/>
    <property type="project" value="InterPro"/>
</dbReference>
<evidence type="ECO:0000259" key="5">
    <source>
        <dbReference type="PROSITE" id="PS51352"/>
    </source>
</evidence>
<organism evidence="6 7">
    <name type="scientific">Pedobacter africanus</name>
    <dbReference type="NCBI Taxonomy" id="151894"/>
    <lineage>
        <taxon>Bacteria</taxon>
        <taxon>Pseudomonadati</taxon>
        <taxon>Bacteroidota</taxon>
        <taxon>Sphingobacteriia</taxon>
        <taxon>Sphingobacteriales</taxon>
        <taxon>Sphingobacteriaceae</taxon>
        <taxon>Pedobacter</taxon>
    </lineage>
</organism>
<keyword evidence="7" id="KW-1185">Reference proteome</keyword>